<keyword evidence="6" id="KW-0067">ATP-binding</keyword>
<evidence type="ECO:0000256" key="4">
    <source>
        <dbReference type="ARBA" id="ARBA00022741"/>
    </source>
</evidence>
<feature type="compositionally biased region" description="Acidic residues" evidence="8">
    <location>
        <begin position="209"/>
        <end position="225"/>
    </location>
</feature>
<keyword evidence="2" id="KW-0723">Serine/threonine-protein kinase</keyword>
<keyword evidence="11" id="KW-1185">Reference proteome</keyword>
<sequence length="895" mass="97904">MSSSSSTRRDHSHHSHRSRDARDRDDDGQLPWWELDRSTAPTRGFDSARRDDSTRRRGYDSDRDAPYSGSGGGLPYDRDPARDQFRDRDRDRRPVDVVRAPPAMTPRERERAPDPIPSRRRHHLEHSHGHGHGHGREYGHERRREGEDGFTPHAQRKVAHHPPPSSASLAPSSLSPDSGPAGSMMGRPGDSAVEEGEIPRSAQTHTGGGDDDIELSLEPVTEPDPEQILAERRRKRAEILAKYASASASASASAASTAPPSATSAAATPEPGASSNVVSGLKREGEGAAAAAAAAAAVAVGGCGGGGAGTPGRSEVERAAKRLRIQGTDSPAAAVAASTPGFAPTPTAASTPGLSTRSSRSVSVDHPMGAVSAAAPVVDPNSDASPSTHDHAFSLEKDAETSKEELTALPREDEADEISAADYDPDRGDDDRRRVHGQGHGHGHGHGNNAGETKKEDGGVKVESDDEEEEIEVEEEDEEDEDDDDMFAIGTADDKPKKTKRVVKRKKKDHANVPLVNRALPSAADSTNPSLLADNYDDPEGYYRVILGEALDQNRYHVVAHLGKGMFSSVVRARDLGEKGEGRYEGEEGRGLGGKGVGEGERREVAIKIVRSQESMYKAGLKEAQILRKLRDADPDDKKHLVRLHRTFEHRGHLCLVFESLSMNLREVVKRYGKDVGLNLRAVRAYASQMFLALALMRKCEIMHADLKPDNILVNESKSTLKVSDLGSASDVTENEITPYLVSRFYRAPEIILGLPYDCSLDVWSIACTLYELYTGKILFPGRTNNHMLLLIMETKGKFNHKLIRKARFHDQHFDDNLTFLYTEKNDTITPRAIPSKPSSDLRSRLMPPGVTRRLKEEEGRLLTHFVDLLDKMLSLEPARRPSPKELLNHPFIRG</sequence>
<feature type="compositionally biased region" description="Low complexity" evidence="8">
    <location>
        <begin position="166"/>
        <end position="183"/>
    </location>
</feature>
<dbReference type="GO" id="GO:0005524">
    <property type="term" value="F:ATP binding"/>
    <property type="evidence" value="ECO:0007669"/>
    <property type="project" value="UniProtKB-KW"/>
</dbReference>
<dbReference type="SMART" id="SM00220">
    <property type="entry name" value="S_TKc"/>
    <property type="match status" value="1"/>
</dbReference>
<dbReference type="InterPro" id="IPR050494">
    <property type="entry name" value="Ser_Thr_dual-spec_kinase"/>
</dbReference>
<gene>
    <name evidence="10" type="ORF">BMF94_2494</name>
</gene>
<dbReference type="EMBL" id="PJQD01000025">
    <property type="protein sequence ID" value="POY74301.1"/>
    <property type="molecule type" value="Genomic_DNA"/>
</dbReference>
<comment type="similarity">
    <text evidence="7">Belongs to the protein kinase superfamily. CMGC Ser/Thr protein kinase family.</text>
</comment>
<dbReference type="Gene3D" id="1.10.510.10">
    <property type="entry name" value="Transferase(Phosphotransferase) domain 1"/>
    <property type="match status" value="1"/>
</dbReference>
<organism evidence="10 11">
    <name type="scientific">Rhodotorula taiwanensis</name>
    <dbReference type="NCBI Taxonomy" id="741276"/>
    <lineage>
        <taxon>Eukaryota</taxon>
        <taxon>Fungi</taxon>
        <taxon>Dikarya</taxon>
        <taxon>Basidiomycota</taxon>
        <taxon>Pucciniomycotina</taxon>
        <taxon>Microbotryomycetes</taxon>
        <taxon>Sporidiobolales</taxon>
        <taxon>Sporidiobolaceae</taxon>
        <taxon>Rhodotorula</taxon>
    </lineage>
</organism>
<feature type="compositionally biased region" description="Basic residues" evidence="8">
    <location>
        <begin position="118"/>
        <end position="133"/>
    </location>
</feature>
<evidence type="ECO:0000256" key="7">
    <source>
        <dbReference type="ARBA" id="ARBA00023596"/>
    </source>
</evidence>
<dbReference type="Gene3D" id="3.30.200.20">
    <property type="entry name" value="Phosphorylase Kinase, domain 1"/>
    <property type="match status" value="1"/>
</dbReference>
<evidence type="ECO:0000256" key="1">
    <source>
        <dbReference type="ARBA" id="ARBA00012513"/>
    </source>
</evidence>
<evidence type="ECO:0000256" key="3">
    <source>
        <dbReference type="ARBA" id="ARBA00022679"/>
    </source>
</evidence>
<dbReference type="Proteomes" id="UP000237144">
    <property type="component" value="Unassembled WGS sequence"/>
</dbReference>
<dbReference type="InterPro" id="IPR008271">
    <property type="entry name" value="Ser/Thr_kinase_AS"/>
</dbReference>
<dbReference type="SUPFAM" id="SSF56112">
    <property type="entry name" value="Protein kinase-like (PK-like)"/>
    <property type="match status" value="1"/>
</dbReference>
<feature type="compositionally biased region" description="Low complexity" evidence="8">
    <location>
        <begin position="246"/>
        <end position="275"/>
    </location>
</feature>
<dbReference type="PROSITE" id="PS00108">
    <property type="entry name" value="PROTEIN_KINASE_ST"/>
    <property type="match status" value="1"/>
</dbReference>
<evidence type="ECO:0000259" key="9">
    <source>
        <dbReference type="PROSITE" id="PS50011"/>
    </source>
</evidence>
<feature type="compositionally biased region" description="Basic and acidic residues" evidence="8">
    <location>
        <begin position="18"/>
        <end position="27"/>
    </location>
</feature>
<evidence type="ECO:0000256" key="8">
    <source>
        <dbReference type="SAM" id="MobiDB-lite"/>
    </source>
</evidence>
<dbReference type="GO" id="GO:0045292">
    <property type="term" value="P:mRNA cis splicing, via spliceosome"/>
    <property type="evidence" value="ECO:0007669"/>
    <property type="project" value="InterPro"/>
</dbReference>
<feature type="compositionally biased region" description="Basic and acidic residues" evidence="8">
    <location>
        <begin position="46"/>
        <end position="65"/>
    </location>
</feature>
<dbReference type="InterPro" id="IPR044092">
    <property type="entry name" value="STKc_PRP4"/>
</dbReference>
<dbReference type="PANTHER" id="PTHR24058:SF103">
    <property type="entry name" value="SERINE_THREONINE-PROTEIN KINASE PRP4 HOMOLOG"/>
    <property type="match status" value="1"/>
</dbReference>
<feature type="compositionally biased region" description="Basic and acidic residues" evidence="8">
    <location>
        <begin position="452"/>
        <end position="463"/>
    </location>
</feature>
<evidence type="ECO:0000256" key="2">
    <source>
        <dbReference type="ARBA" id="ARBA00022527"/>
    </source>
</evidence>
<feature type="compositionally biased region" description="Acidic residues" evidence="8">
    <location>
        <begin position="464"/>
        <end position="486"/>
    </location>
</feature>
<feature type="compositionally biased region" description="Low complexity" evidence="8">
    <location>
        <begin position="287"/>
        <end position="300"/>
    </location>
</feature>
<feature type="compositionally biased region" description="Basic residues" evidence="8">
    <location>
        <begin position="497"/>
        <end position="508"/>
    </location>
</feature>
<keyword evidence="3" id="KW-0808">Transferase</keyword>
<dbReference type="InterPro" id="IPR011009">
    <property type="entry name" value="Kinase-like_dom_sf"/>
</dbReference>
<dbReference type="InterPro" id="IPR000719">
    <property type="entry name" value="Prot_kinase_dom"/>
</dbReference>
<evidence type="ECO:0000256" key="6">
    <source>
        <dbReference type="ARBA" id="ARBA00022840"/>
    </source>
</evidence>
<feature type="region of interest" description="Disordered" evidence="8">
    <location>
        <begin position="246"/>
        <end position="508"/>
    </location>
</feature>
<dbReference type="EC" id="2.7.11.1" evidence="1"/>
<dbReference type="OrthoDB" id="9332038at2759"/>
<comment type="caution">
    <text evidence="10">The sequence shown here is derived from an EMBL/GenBank/DDBJ whole genome shotgun (WGS) entry which is preliminary data.</text>
</comment>
<proteinExistence type="inferred from homology"/>
<accession>A0A2S5BC33</accession>
<dbReference type="STRING" id="741276.A0A2S5BC33"/>
<feature type="compositionally biased region" description="Basic residues" evidence="8">
    <location>
        <begin position="434"/>
        <end position="445"/>
    </location>
</feature>
<feature type="compositionally biased region" description="Basic and acidic residues" evidence="8">
    <location>
        <begin position="388"/>
        <end position="412"/>
    </location>
</feature>
<dbReference type="PROSITE" id="PS50011">
    <property type="entry name" value="PROTEIN_KINASE_DOM"/>
    <property type="match status" value="1"/>
</dbReference>
<evidence type="ECO:0000313" key="10">
    <source>
        <dbReference type="EMBL" id="POY74301.1"/>
    </source>
</evidence>
<feature type="domain" description="Protein kinase" evidence="9">
    <location>
        <begin position="556"/>
        <end position="893"/>
    </location>
</feature>
<feature type="region of interest" description="Disordered" evidence="8">
    <location>
        <begin position="1"/>
        <end position="233"/>
    </location>
</feature>
<feature type="compositionally biased region" description="Basic and acidic residues" evidence="8">
    <location>
        <begin position="424"/>
        <end position="433"/>
    </location>
</feature>
<keyword evidence="5" id="KW-0418">Kinase</keyword>
<protein>
    <recommendedName>
        <fullName evidence="1">non-specific serine/threonine protein kinase</fullName>
        <ecNumber evidence="1">2.7.11.1</ecNumber>
    </recommendedName>
</protein>
<dbReference type="FunFam" id="1.10.510.10:FF:000078">
    <property type="entry name" value="Serine/threonine-protein kinase PRP4 homolog"/>
    <property type="match status" value="1"/>
</dbReference>
<evidence type="ECO:0000313" key="11">
    <source>
        <dbReference type="Proteomes" id="UP000237144"/>
    </source>
</evidence>
<dbReference type="CDD" id="cd14135">
    <property type="entry name" value="STKc_PRP4"/>
    <property type="match status" value="1"/>
</dbReference>
<feature type="compositionally biased region" description="Basic and acidic residues" evidence="8">
    <location>
        <begin position="134"/>
        <end position="147"/>
    </location>
</feature>
<dbReference type="GO" id="GO:0004674">
    <property type="term" value="F:protein serine/threonine kinase activity"/>
    <property type="evidence" value="ECO:0007669"/>
    <property type="project" value="UniProtKB-KW"/>
</dbReference>
<dbReference type="AlphaFoldDB" id="A0A2S5BC33"/>
<feature type="compositionally biased region" description="Gly residues" evidence="8">
    <location>
        <begin position="301"/>
        <end position="310"/>
    </location>
</feature>
<evidence type="ECO:0000256" key="5">
    <source>
        <dbReference type="ARBA" id="ARBA00022777"/>
    </source>
</evidence>
<feature type="compositionally biased region" description="Basic and acidic residues" evidence="8">
    <location>
        <begin position="76"/>
        <end position="96"/>
    </location>
</feature>
<keyword evidence="4" id="KW-0547">Nucleotide-binding</keyword>
<name>A0A2S5BC33_9BASI</name>
<dbReference type="PANTHER" id="PTHR24058">
    <property type="entry name" value="DUAL SPECIFICITY PROTEIN KINASE"/>
    <property type="match status" value="1"/>
</dbReference>
<reference evidence="10 11" key="1">
    <citation type="journal article" date="2018" name="Front. Microbiol.">
        <title>Prospects for Fungal Bioremediation of Acidic Radioactive Waste Sites: Characterization and Genome Sequence of Rhodotorula taiwanensis MD1149.</title>
        <authorList>
            <person name="Tkavc R."/>
            <person name="Matrosova V.Y."/>
            <person name="Grichenko O.E."/>
            <person name="Gostincar C."/>
            <person name="Volpe R.P."/>
            <person name="Klimenkova P."/>
            <person name="Gaidamakova E.K."/>
            <person name="Zhou C.E."/>
            <person name="Stewart B.J."/>
            <person name="Lyman M.G."/>
            <person name="Malfatti S.A."/>
            <person name="Rubinfeld B."/>
            <person name="Courtot M."/>
            <person name="Singh J."/>
            <person name="Dalgard C.L."/>
            <person name="Hamilton T."/>
            <person name="Frey K.G."/>
            <person name="Gunde-Cimerman N."/>
            <person name="Dugan L."/>
            <person name="Daly M.J."/>
        </authorList>
    </citation>
    <scope>NUCLEOTIDE SEQUENCE [LARGE SCALE GENOMIC DNA]</scope>
    <source>
        <strain evidence="10 11">MD1149</strain>
    </source>
</reference>
<dbReference type="Pfam" id="PF00069">
    <property type="entry name" value="Pkinase"/>
    <property type="match status" value="1"/>
</dbReference>
<feature type="compositionally biased region" description="Polar residues" evidence="8">
    <location>
        <begin position="347"/>
        <end position="362"/>
    </location>
</feature>